<organism evidence="2 3">
    <name type="scientific">Paramecium sonneborni</name>
    <dbReference type="NCBI Taxonomy" id="65129"/>
    <lineage>
        <taxon>Eukaryota</taxon>
        <taxon>Sar</taxon>
        <taxon>Alveolata</taxon>
        <taxon>Ciliophora</taxon>
        <taxon>Intramacronucleata</taxon>
        <taxon>Oligohymenophorea</taxon>
        <taxon>Peniculida</taxon>
        <taxon>Parameciidae</taxon>
        <taxon>Paramecium</taxon>
    </lineage>
</organism>
<dbReference type="Proteomes" id="UP000692954">
    <property type="component" value="Unassembled WGS sequence"/>
</dbReference>
<dbReference type="Pfam" id="PF04192">
    <property type="entry name" value="Utp21"/>
    <property type="match status" value="1"/>
</dbReference>
<dbReference type="GO" id="GO:0032040">
    <property type="term" value="C:small-subunit processome"/>
    <property type="evidence" value="ECO:0007669"/>
    <property type="project" value="InterPro"/>
</dbReference>
<dbReference type="EMBL" id="CAJJDN010000003">
    <property type="protein sequence ID" value="CAD8048581.1"/>
    <property type="molecule type" value="Genomic_DNA"/>
</dbReference>
<reference evidence="2" key="1">
    <citation type="submission" date="2021-01" db="EMBL/GenBank/DDBJ databases">
        <authorList>
            <consortium name="Genoscope - CEA"/>
            <person name="William W."/>
        </authorList>
    </citation>
    <scope>NUCLEOTIDE SEQUENCE</scope>
</reference>
<keyword evidence="3" id="KW-1185">Reference proteome</keyword>
<accession>A0A8S1K1B5</accession>
<gene>
    <name evidence="2" type="ORF">PSON_ATCC_30995.1.T0030318</name>
</gene>
<proteinExistence type="predicted"/>
<comment type="caution">
    <text evidence="2">The sequence shown here is derived from an EMBL/GenBank/DDBJ whole genome shotgun (WGS) entry which is preliminary data.</text>
</comment>
<name>A0A8S1K1B5_9CILI</name>
<evidence type="ECO:0000313" key="2">
    <source>
        <dbReference type="EMBL" id="CAD8048581.1"/>
    </source>
</evidence>
<dbReference type="GO" id="GO:0006364">
    <property type="term" value="P:rRNA processing"/>
    <property type="evidence" value="ECO:0007669"/>
    <property type="project" value="InterPro"/>
</dbReference>
<evidence type="ECO:0000313" key="3">
    <source>
        <dbReference type="Proteomes" id="UP000692954"/>
    </source>
</evidence>
<sequence length="103" mass="12595">MIKTLSPSSYNYELRCFLIGKPQNQIQIFRILEERLQNTTDLDLKVTYLMRFKKYLERIQIHNVLRIKKTFKNIIENLEQQWQSLDDIKSYIECVIDYYKTII</sequence>
<dbReference type="InterPro" id="IPR007319">
    <property type="entry name" value="WDR36/Utp21_C"/>
</dbReference>
<dbReference type="OrthoDB" id="10250769at2759"/>
<evidence type="ECO:0000259" key="1">
    <source>
        <dbReference type="Pfam" id="PF04192"/>
    </source>
</evidence>
<protein>
    <recommendedName>
        <fullName evidence="1">WDR36/Utp21 C-terminal domain-containing protein</fullName>
    </recommendedName>
</protein>
<feature type="domain" description="WDR36/Utp21 C-terminal" evidence="1">
    <location>
        <begin position="2"/>
        <end position="99"/>
    </location>
</feature>
<dbReference type="AlphaFoldDB" id="A0A8S1K1B5"/>